<dbReference type="EMBL" id="JACCCF010000001">
    <property type="protein sequence ID" value="NYE44512.1"/>
    <property type="molecule type" value="Genomic_DNA"/>
</dbReference>
<accession>A0A7J0CF02</accession>
<gene>
    <name evidence="2" type="ORF">HEB29_005523</name>
    <name evidence="1" type="ORF">Sfulv_58560</name>
</gene>
<name>A0A7J0CF02_9ACTN</name>
<evidence type="ECO:0000313" key="4">
    <source>
        <dbReference type="Proteomes" id="UP000530403"/>
    </source>
</evidence>
<comment type="caution">
    <text evidence="1">The sequence shown here is derived from an EMBL/GenBank/DDBJ whole genome shotgun (WGS) entry which is preliminary data.</text>
</comment>
<evidence type="ECO:0000313" key="1">
    <source>
        <dbReference type="EMBL" id="GFN01046.1"/>
    </source>
</evidence>
<proteinExistence type="predicted"/>
<dbReference type="Proteomes" id="UP000530403">
    <property type="component" value="Unassembled WGS sequence"/>
</dbReference>
<dbReference type="AlphaFoldDB" id="A0A7J0CF02"/>
<sequence length="82" mass="9204">MLIVDGSRVPTHDPSVAERSKNRRYCTNHQAVIKDVVGPTRSVCWAACSDSPFRWLVERPLVQPARLGGIQLWSAPEYRSAI</sequence>
<keyword evidence="3" id="KW-1185">Reference proteome</keyword>
<dbReference type="RefSeq" id="WP_371874708.1">
    <property type="nucleotide sequence ID" value="NZ_BAAAUE010000022.1"/>
</dbReference>
<dbReference type="EMBL" id="BLWC01000001">
    <property type="protein sequence ID" value="GFN01046.1"/>
    <property type="molecule type" value="Genomic_DNA"/>
</dbReference>
<organism evidence="1 3">
    <name type="scientific">Streptomyces fulvorobeus</name>
    <dbReference type="NCBI Taxonomy" id="284028"/>
    <lineage>
        <taxon>Bacteria</taxon>
        <taxon>Bacillati</taxon>
        <taxon>Actinomycetota</taxon>
        <taxon>Actinomycetes</taxon>
        <taxon>Kitasatosporales</taxon>
        <taxon>Streptomycetaceae</taxon>
        <taxon>Streptomyces</taxon>
    </lineage>
</organism>
<protein>
    <submittedName>
        <fullName evidence="1">Uncharacterized protein</fullName>
    </submittedName>
</protein>
<evidence type="ECO:0000313" key="2">
    <source>
        <dbReference type="EMBL" id="NYE44512.1"/>
    </source>
</evidence>
<dbReference type="Proteomes" id="UP000498980">
    <property type="component" value="Unassembled WGS sequence"/>
</dbReference>
<reference evidence="2 4" key="2">
    <citation type="submission" date="2020-07" db="EMBL/GenBank/DDBJ databases">
        <title>Sequencing the genomes of 1000 actinobacteria strains.</title>
        <authorList>
            <person name="Klenk H.-P."/>
        </authorList>
    </citation>
    <scope>NUCLEOTIDE SEQUENCE [LARGE SCALE GENOMIC DNA]</scope>
    <source>
        <strain evidence="2 4">DSM 41455</strain>
    </source>
</reference>
<reference evidence="1 3" key="1">
    <citation type="submission" date="2020-05" db="EMBL/GenBank/DDBJ databases">
        <title>Whole genome shotgun sequence of Streptomyces fulvorobeus NBRC 15897.</title>
        <authorList>
            <person name="Komaki H."/>
            <person name="Tamura T."/>
        </authorList>
    </citation>
    <scope>NUCLEOTIDE SEQUENCE [LARGE SCALE GENOMIC DNA]</scope>
    <source>
        <strain evidence="1 3">NBRC 15897</strain>
    </source>
</reference>
<evidence type="ECO:0000313" key="3">
    <source>
        <dbReference type="Proteomes" id="UP000498980"/>
    </source>
</evidence>